<dbReference type="STRING" id="1003.SAMN04488541_105118"/>
<dbReference type="RefSeq" id="WP_245764120.1">
    <property type="nucleotide sequence ID" value="NZ_FONY01000051.1"/>
</dbReference>
<evidence type="ECO:0000259" key="1">
    <source>
        <dbReference type="Pfam" id="PF09413"/>
    </source>
</evidence>
<evidence type="ECO:0000313" key="2">
    <source>
        <dbReference type="EMBL" id="SFF53803.1"/>
    </source>
</evidence>
<gene>
    <name evidence="2" type="ORF">SAMN04488541_105118</name>
</gene>
<dbReference type="InterPro" id="IPR011322">
    <property type="entry name" value="N-reg_PII-like_a/b"/>
</dbReference>
<dbReference type="InterPro" id="IPR018551">
    <property type="entry name" value="DUF2007"/>
</dbReference>
<keyword evidence="3" id="KW-1185">Reference proteome</keyword>
<sequence>MEKVMGNDWKVVYENPNEVRISIVKAVLEDCEIPAVVMNKKDSAYRFGSYQVYVNQQHLIKAIRIIQHELEFE</sequence>
<dbReference type="Proteomes" id="UP000199513">
    <property type="component" value="Unassembled WGS sequence"/>
</dbReference>
<dbReference type="Pfam" id="PF09413">
    <property type="entry name" value="DUF2007"/>
    <property type="match status" value="1"/>
</dbReference>
<organism evidence="2 3">
    <name type="scientific">Thermoflexibacter ruber</name>
    <dbReference type="NCBI Taxonomy" id="1003"/>
    <lineage>
        <taxon>Bacteria</taxon>
        <taxon>Pseudomonadati</taxon>
        <taxon>Bacteroidota</taxon>
        <taxon>Cytophagia</taxon>
        <taxon>Cytophagales</taxon>
        <taxon>Thermoflexibacteraceae</taxon>
        <taxon>Thermoflexibacter</taxon>
    </lineage>
</organism>
<evidence type="ECO:0000313" key="3">
    <source>
        <dbReference type="Proteomes" id="UP000199513"/>
    </source>
</evidence>
<dbReference type="EMBL" id="FONY01000051">
    <property type="protein sequence ID" value="SFF53803.1"/>
    <property type="molecule type" value="Genomic_DNA"/>
</dbReference>
<proteinExistence type="predicted"/>
<reference evidence="2 3" key="1">
    <citation type="submission" date="2016-10" db="EMBL/GenBank/DDBJ databases">
        <authorList>
            <person name="de Groot N.N."/>
        </authorList>
    </citation>
    <scope>NUCLEOTIDE SEQUENCE [LARGE SCALE GENOMIC DNA]</scope>
    <source>
        <strain>GEY</strain>
        <strain evidence="3">DSM 9560</strain>
    </source>
</reference>
<accession>A0A1I2JIW6</accession>
<dbReference type="SUPFAM" id="SSF54913">
    <property type="entry name" value="GlnB-like"/>
    <property type="match status" value="1"/>
</dbReference>
<name>A0A1I2JIW6_9BACT</name>
<feature type="domain" description="DUF2007" evidence="1">
    <location>
        <begin position="9"/>
        <end position="67"/>
    </location>
</feature>
<protein>
    <submittedName>
        <fullName evidence="2">Putative signal transducing protein</fullName>
    </submittedName>
</protein>
<dbReference type="AlphaFoldDB" id="A0A1I2JIW6"/>